<dbReference type="PANTHER" id="PTHR30572:SF4">
    <property type="entry name" value="ABC TRANSPORTER PERMEASE YTRF"/>
    <property type="match status" value="1"/>
</dbReference>
<sequence>MKLYDLIRLALGALFERRTRAILTILGIVVGPLIIVAITASVQGVSDSALGLIEKDISPQDIIVVPNGKYISSYVVETLSQIPGVKVVVPYYTIAATMLTPQGPKPVTILSANLKELEVALPGLGLQNGLYPAGSSLNEVDVGYYIATPQYLGQPTYHTGQEITSCILLPDGSKKTITFFVTGELNNYGITLGTIDINRGLLASDSLGRSIYGSEYSGAIVVASSLGNVQNIVNQIHTYLGSYVQVFTTQDEITFIQQQVSAFNLLLAIVGSASFIVAFISVLTTMITAVVERTREIGLLMSLGFTRTQVMLTFLTEATIMGIIGGGIGILIGYLSSFAFLDLILSSPIFRGLNASPEFYLGQGIGLFISIMIITTIAGIVPAYRASKIEPAKALRYEV</sequence>
<keyword evidence="2" id="KW-1003">Cell membrane</keyword>
<keyword evidence="11" id="KW-1185">Reference proteome</keyword>
<gene>
    <name evidence="10" type="ORF">KN1_22180</name>
</gene>
<dbReference type="InterPro" id="IPR025857">
    <property type="entry name" value="MacB_PCD"/>
</dbReference>
<dbReference type="InterPro" id="IPR003838">
    <property type="entry name" value="ABC3_permease_C"/>
</dbReference>
<feature type="domain" description="ABC3 transporter permease C-terminal" evidence="8">
    <location>
        <begin position="270"/>
        <end position="391"/>
    </location>
</feature>
<evidence type="ECO:0000256" key="3">
    <source>
        <dbReference type="ARBA" id="ARBA00022692"/>
    </source>
</evidence>
<evidence type="ECO:0000313" key="10">
    <source>
        <dbReference type="EMBL" id="BCU70921.1"/>
    </source>
</evidence>
<dbReference type="InterPro" id="IPR050250">
    <property type="entry name" value="Macrolide_Exporter_MacB"/>
</dbReference>
<proteinExistence type="inferred from homology"/>
<dbReference type="Proteomes" id="UP000825123">
    <property type="component" value="Chromosome"/>
</dbReference>
<evidence type="ECO:0000256" key="6">
    <source>
        <dbReference type="ARBA" id="ARBA00038076"/>
    </source>
</evidence>
<protein>
    <submittedName>
        <fullName evidence="10">Multidrug ABC transporter substrate-binding protein</fullName>
    </submittedName>
</protein>
<evidence type="ECO:0000256" key="1">
    <source>
        <dbReference type="ARBA" id="ARBA00004651"/>
    </source>
</evidence>
<dbReference type="PANTHER" id="PTHR30572">
    <property type="entry name" value="MEMBRANE COMPONENT OF TRANSPORTER-RELATED"/>
    <property type="match status" value="1"/>
</dbReference>
<comment type="similarity">
    <text evidence="6">Belongs to the ABC-4 integral membrane protein family.</text>
</comment>
<reference evidence="10 11" key="1">
    <citation type="submission" date="2021-04" db="EMBL/GenBank/DDBJ databases">
        <title>Complete genome sequence of Stygiolobus sp. KN-1.</title>
        <authorList>
            <person name="Nakamura K."/>
            <person name="Sakai H."/>
            <person name="Kurosawa N."/>
        </authorList>
    </citation>
    <scope>NUCLEOTIDE SEQUENCE [LARGE SCALE GENOMIC DNA]</scope>
    <source>
        <strain evidence="10 11">KN-1</strain>
    </source>
</reference>
<name>A0A8D5ZJR9_9CREN</name>
<accession>A0A8D5ZJR9</accession>
<feature type="transmembrane region" description="Helical" evidence="7">
    <location>
        <begin position="21"/>
        <end position="42"/>
    </location>
</feature>
<dbReference type="GeneID" id="66163949"/>
<evidence type="ECO:0000256" key="7">
    <source>
        <dbReference type="SAM" id="Phobius"/>
    </source>
</evidence>
<evidence type="ECO:0000313" key="11">
    <source>
        <dbReference type="Proteomes" id="UP000825123"/>
    </source>
</evidence>
<evidence type="ECO:0000256" key="5">
    <source>
        <dbReference type="ARBA" id="ARBA00023136"/>
    </source>
</evidence>
<dbReference type="AlphaFoldDB" id="A0A8D5ZJR9"/>
<dbReference type="KEGG" id="csty:KN1_22180"/>
<keyword evidence="4 7" id="KW-1133">Transmembrane helix</keyword>
<dbReference type="GO" id="GO:0022857">
    <property type="term" value="F:transmembrane transporter activity"/>
    <property type="evidence" value="ECO:0007669"/>
    <property type="project" value="TreeGrafter"/>
</dbReference>
<evidence type="ECO:0000256" key="2">
    <source>
        <dbReference type="ARBA" id="ARBA00022475"/>
    </source>
</evidence>
<feature type="transmembrane region" description="Helical" evidence="7">
    <location>
        <begin position="360"/>
        <end position="384"/>
    </location>
</feature>
<feature type="transmembrane region" description="Helical" evidence="7">
    <location>
        <begin position="312"/>
        <end position="340"/>
    </location>
</feature>
<evidence type="ECO:0000259" key="8">
    <source>
        <dbReference type="Pfam" id="PF02687"/>
    </source>
</evidence>
<comment type="subcellular location">
    <subcellularLocation>
        <location evidence="1">Cell membrane</location>
        <topology evidence="1">Multi-pass membrane protein</topology>
    </subcellularLocation>
</comment>
<dbReference type="RefSeq" id="WP_221287602.1">
    <property type="nucleotide sequence ID" value="NZ_AP024597.1"/>
</dbReference>
<dbReference type="Pfam" id="PF12704">
    <property type="entry name" value="MacB_PCD"/>
    <property type="match status" value="1"/>
</dbReference>
<organism evidence="10 11">
    <name type="scientific">Stygiolobus caldivivus</name>
    <dbReference type="NCBI Taxonomy" id="2824673"/>
    <lineage>
        <taxon>Archaea</taxon>
        <taxon>Thermoproteota</taxon>
        <taxon>Thermoprotei</taxon>
        <taxon>Sulfolobales</taxon>
        <taxon>Sulfolobaceae</taxon>
        <taxon>Stygiolobus</taxon>
    </lineage>
</organism>
<dbReference type="EMBL" id="AP024597">
    <property type="protein sequence ID" value="BCU70921.1"/>
    <property type="molecule type" value="Genomic_DNA"/>
</dbReference>
<dbReference type="GO" id="GO:0005886">
    <property type="term" value="C:plasma membrane"/>
    <property type="evidence" value="ECO:0007669"/>
    <property type="project" value="UniProtKB-SubCell"/>
</dbReference>
<feature type="transmembrane region" description="Helical" evidence="7">
    <location>
        <begin position="265"/>
        <end position="291"/>
    </location>
</feature>
<evidence type="ECO:0000256" key="4">
    <source>
        <dbReference type="ARBA" id="ARBA00022989"/>
    </source>
</evidence>
<keyword evidence="5 7" id="KW-0472">Membrane</keyword>
<evidence type="ECO:0000259" key="9">
    <source>
        <dbReference type="Pfam" id="PF12704"/>
    </source>
</evidence>
<keyword evidence="3 7" id="KW-0812">Transmembrane</keyword>
<feature type="domain" description="MacB-like periplasmic core" evidence="9">
    <location>
        <begin position="22"/>
        <end position="236"/>
    </location>
</feature>
<dbReference type="Pfam" id="PF02687">
    <property type="entry name" value="FtsX"/>
    <property type="match status" value="1"/>
</dbReference>